<feature type="region of interest" description="Disordered" evidence="5">
    <location>
        <begin position="1"/>
        <end position="25"/>
    </location>
</feature>
<dbReference type="SMART" id="SM00184">
    <property type="entry name" value="RING"/>
    <property type="match status" value="1"/>
</dbReference>
<keyword evidence="3" id="KW-0862">Zinc</keyword>
<dbReference type="PANTHER" id="PTHR45931">
    <property type="entry name" value="SI:CH211-59O9.10"/>
    <property type="match status" value="1"/>
</dbReference>
<protein>
    <recommendedName>
        <fullName evidence="6">RING-type domain-containing protein</fullName>
    </recommendedName>
</protein>
<dbReference type="PROSITE" id="PS50089">
    <property type="entry name" value="ZF_RING_2"/>
    <property type="match status" value="1"/>
</dbReference>
<accession>A0A5B8MXW5</accession>
<dbReference type="InterPro" id="IPR051834">
    <property type="entry name" value="RING_finger_E3_ligase"/>
</dbReference>
<dbReference type="GO" id="GO:0061630">
    <property type="term" value="F:ubiquitin protein ligase activity"/>
    <property type="evidence" value="ECO:0007669"/>
    <property type="project" value="TreeGrafter"/>
</dbReference>
<dbReference type="InterPro" id="IPR013083">
    <property type="entry name" value="Znf_RING/FYVE/PHD"/>
</dbReference>
<evidence type="ECO:0000259" key="6">
    <source>
        <dbReference type="PROSITE" id="PS50089"/>
    </source>
</evidence>
<evidence type="ECO:0000313" key="8">
    <source>
        <dbReference type="Proteomes" id="UP000316726"/>
    </source>
</evidence>
<evidence type="ECO:0000256" key="4">
    <source>
        <dbReference type="PROSITE-ProRule" id="PRU00175"/>
    </source>
</evidence>
<keyword evidence="8" id="KW-1185">Reference proteome</keyword>
<keyword evidence="2 4" id="KW-0863">Zinc-finger</keyword>
<sequence>MNEEETGDMAGAHAMPRTNHDWEDTPGTMVRVPAVDYDAVDGILLAQRRLLMGEPRANATYATIRRVSTEGVEEGWGFQPPSVPSNVTLASVVVIGAATLSMLYVMWRTWRHLGGGGTNEQGQQLRSVNYFPDARGEAVAEEKGLGPLLEEVRQFTFRVFGSKRTVAKYSAGECAICMDAFVEGEKLRELPVCGHVFHCGCVEEWLSEHTTCPICRMDVKATLEKVVEEEGAVTVTLSSNGDRVVFRIRADPLDR</sequence>
<dbReference type="STRING" id="1764295.A0A5B8MXW5"/>
<evidence type="ECO:0000313" key="7">
    <source>
        <dbReference type="EMBL" id="QDZ24340.1"/>
    </source>
</evidence>
<dbReference type="PANTHER" id="PTHR45931:SF3">
    <property type="entry name" value="RING ZINC FINGER-CONTAINING PROTEIN"/>
    <property type="match status" value="1"/>
</dbReference>
<evidence type="ECO:0000256" key="2">
    <source>
        <dbReference type="ARBA" id="ARBA00022771"/>
    </source>
</evidence>
<name>A0A5B8MXW5_9CHLO</name>
<reference evidence="7 8" key="1">
    <citation type="submission" date="2018-07" db="EMBL/GenBank/DDBJ databases">
        <title>The complete nuclear genome of the prasinophyte Chloropicon primus (CCMP1205).</title>
        <authorList>
            <person name="Pombert J.-F."/>
            <person name="Otis C."/>
            <person name="Turmel M."/>
            <person name="Lemieux C."/>
        </authorList>
    </citation>
    <scope>NUCLEOTIDE SEQUENCE [LARGE SCALE GENOMIC DNA]</scope>
    <source>
        <strain evidence="7 8">CCMP1205</strain>
    </source>
</reference>
<dbReference type="Proteomes" id="UP000316726">
    <property type="component" value="Chromosome 13"/>
</dbReference>
<dbReference type="GO" id="GO:0006511">
    <property type="term" value="P:ubiquitin-dependent protein catabolic process"/>
    <property type="evidence" value="ECO:0007669"/>
    <property type="project" value="TreeGrafter"/>
</dbReference>
<dbReference type="Pfam" id="PF13639">
    <property type="entry name" value="zf-RING_2"/>
    <property type="match status" value="1"/>
</dbReference>
<evidence type="ECO:0000256" key="5">
    <source>
        <dbReference type="SAM" id="MobiDB-lite"/>
    </source>
</evidence>
<dbReference type="GO" id="GO:0008270">
    <property type="term" value="F:zinc ion binding"/>
    <property type="evidence" value="ECO:0007669"/>
    <property type="project" value="UniProtKB-KW"/>
</dbReference>
<dbReference type="GO" id="GO:0005634">
    <property type="term" value="C:nucleus"/>
    <property type="evidence" value="ECO:0007669"/>
    <property type="project" value="TreeGrafter"/>
</dbReference>
<dbReference type="EMBL" id="CP031046">
    <property type="protein sequence ID" value="QDZ24340.1"/>
    <property type="molecule type" value="Genomic_DNA"/>
</dbReference>
<dbReference type="Gene3D" id="3.30.40.10">
    <property type="entry name" value="Zinc/RING finger domain, C3HC4 (zinc finger)"/>
    <property type="match status" value="1"/>
</dbReference>
<dbReference type="AlphaFoldDB" id="A0A5B8MXW5"/>
<evidence type="ECO:0000256" key="3">
    <source>
        <dbReference type="ARBA" id="ARBA00022833"/>
    </source>
</evidence>
<feature type="domain" description="RING-type" evidence="6">
    <location>
        <begin position="174"/>
        <end position="216"/>
    </location>
</feature>
<evidence type="ECO:0000256" key="1">
    <source>
        <dbReference type="ARBA" id="ARBA00022723"/>
    </source>
</evidence>
<dbReference type="InterPro" id="IPR001841">
    <property type="entry name" value="Znf_RING"/>
</dbReference>
<organism evidence="7 8">
    <name type="scientific">Chloropicon primus</name>
    <dbReference type="NCBI Taxonomy" id="1764295"/>
    <lineage>
        <taxon>Eukaryota</taxon>
        <taxon>Viridiplantae</taxon>
        <taxon>Chlorophyta</taxon>
        <taxon>Chloropicophyceae</taxon>
        <taxon>Chloropicales</taxon>
        <taxon>Chloropicaceae</taxon>
        <taxon>Chloropicon</taxon>
    </lineage>
</organism>
<proteinExistence type="predicted"/>
<dbReference type="SUPFAM" id="SSF57850">
    <property type="entry name" value="RING/U-box"/>
    <property type="match status" value="1"/>
</dbReference>
<keyword evidence="1" id="KW-0479">Metal-binding</keyword>
<dbReference type="OrthoDB" id="1244524at2759"/>
<dbReference type="CDD" id="cd16454">
    <property type="entry name" value="RING-H2_PA-TM-RING"/>
    <property type="match status" value="1"/>
</dbReference>
<gene>
    <name evidence="7" type="ORF">A3770_13p68580</name>
</gene>